<accession>A0A9N8HWA6</accession>
<sequence length="146" mass="17178">MSHPRNSSTLRRNSRDDIAHRIMDYVKLPNSPSYLELRVVGQRQEPSIRVTAPVEDGKVVYKVSYFQDYASYGDEEQVIRELTFPLQHRKGVVALIDHGYMERNRSMTLLPFRKRTDELGHWDLPRTDRKERHELIQMVLESLLGV</sequence>
<organism evidence="1 2">
    <name type="scientific">Seminavis robusta</name>
    <dbReference type="NCBI Taxonomy" id="568900"/>
    <lineage>
        <taxon>Eukaryota</taxon>
        <taxon>Sar</taxon>
        <taxon>Stramenopiles</taxon>
        <taxon>Ochrophyta</taxon>
        <taxon>Bacillariophyta</taxon>
        <taxon>Bacillariophyceae</taxon>
        <taxon>Bacillariophycidae</taxon>
        <taxon>Naviculales</taxon>
        <taxon>Naviculaceae</taxon>
        <taxon>Seminavis</taxon>
    </lineage>
</organism>
<dbReference type="EMBL" id="CAICTM010002167">
    <property type="protein sequence ID" value="CAB9528191.1"/>
    <property type="molecule type" value="Genomic_DNA"/>
</dbReference>
<evidence type="ECO:0000313" key="2">
    <source>
        <dbReference type="Proteomes" id="UP001153069"/>
    </source>
</evidence>
<protein>
    <submittedName>
        <fullName evidence="1">Uncharacterized protein</fullName>
    </submittedName>
</protein>
<comment type="caution">
    <text evidence="1">The sequence shown here is derived from an EMBL/GenBank/DDBJ whole genome shotgun (WGS) entry which is preliminary data.</text>
</comment>
<dbReference type="AlphaFoldDB" id="A0A9N8HWA6"/>
<evidence type="ECO:0000313" key="1">
    <source>
        <dbReference type="EMBL" id="CAB9528191.1"/>
    </source>
</evidence>
<gene>
    <name evidence="1" type="ORF">SEMRO_2169_G317390.1</name>
</gene>
<dbReference type="Proteomes" id="UP001153069">
    <property type="component" value="Unassembled WGS sequence"/>
</dbReference>
<proteinExistence type="predicted"/>
<name>A0A9N8HWA6_9STRA</name>
<keyword evidence="2" id="KW-1185">Reference proteome</keyword>
<reference evidence="1" key="1">
    <citation type="submission" date="2020-06" db="EMBL/GenBank/DDBJ databases">
        <authorList>
            <consortium name="Plant Systems Biology data submission"/>
        </authorList>
    </citation>
    <scope>NUCLEOTIDE SEQUENCE</scope>
    <source>
        <strain evidence="1">D6</strain>
    </source>
</reference>